<protein>
    <recommendedName>
        <fullName evidence="2">DUF739 family protein</fullName>
    </recommendedName>
</protein>
<dbReference type="AlphaFoldDB" id="A0AAU8AB55"/>
<dbReference type="RefSeq" id="WP_353424012.1">
    <property type="nucleotide sequence ID" value="NZ_CP117826.1"/>
</dbReference>
<organism evidence="1">
    <name type="scientific">Christensenella massiliensis</name>
    <dbReference type="NCBI Taxonomy" id="1805714"/>
    <lineage>
        <taxon>Bacteria</taxon>
        <taxon>Bacillati</taxon>
        <taxon>Bacillota</taxon>
        <taxon>Clostridia</taxon>
        <taxon>Christensenellales</taxon>
        <taxon>Christensenellaceae</taxon>
        <taxon>Christensenella</taxon>
    </lineage>
</organism>
<dbReference type="Gene3D" id="1.10.260.40">
    <property type="entry name" value="lambda repressor-like DNA-binding domains"/>
    <property type="match status" value="1"/>
</dbReference>
<proteinExistence type="predicted"/>
<dbReference type="InterPro" id="IPR010982">
    <property type="entry name" value="Lambda_DNA-bd_dom_sf"/>
</dbReference>
<name>A0AAU8AB55_9FIRM</name>
<evidence type="ECO:0000313" key="1">
    <source>
        <dbReference type="EMBL" id="XCC63446.1"/>
    </source>
</evidence>
<sequence>MVNTAKLKGRIAEKKTTIQELSKIVGLTPYTLGKQISNKSKMSIDTATRLGIELSIPESDMSEYFFAQKVAKCNKK</sequence>
<dbReference type="SUPFAM" id="SSF47413">
    <property type="entry name" value="lambda repressor-like DNA-binding domains"/>
    <property type="match status" value="1"/>
</dbReference>
<dbReference type="GO" id="GO:0003677">
    <property type="term" value="F:DNA binding"/>
    <property type="evidence" value="ECO:0007669"/>
    <property type="project" value="InterPro"/>
</dbReference>
<reference evidence="1" key="1">
    <citation type="submission" date="2023-02" db="EMBL/GenBank/DDBJ databases">
        <title>Gut commensal Christensenella minuta modulates host metabolism via a new class of secondary bile acids.</title>
        <authorList>
            <person name="Liu C."/>
        </authorList>
    </citation>
    <scope>NUCLEOTIDE SEQUENCE</scope>
    <source>
        <strain evidence="1">CA70</strain>
    </source>
</reference>
<accession>A0AAU8AB55</accession>
<evidence type="ECO:0008006" key="2">
    <source>
        <dbReference type="Google" id="ProtNLM"/>
    </source>
</evidence>
<dbReference type="EMBL" id="CP117826">
    <property type="protein sequence ID" value="XCC63446.1"/>
    <property type="molecule type" value="Genomic_DNA"/>
</dbReference>
<gene>
    <name evidence="1" type="ORF">PUP29_05900</name>
</gene>